<sequence length="800" mass="86212">MVALHILKLKTLYQAWAIQYLVLADFYISNRHRLYIAGKHSSEITHALIGDRACTQGRCRPPAPTHAARPHARPVCRMRRRASAACGVRPSVADGAYADGRSRTWRTRAYWHRRGATTAQGSRRWTRRGGRPPSCALAGGARDGAVPRARAPREQRRGPGLRGQHAHALAVLQAMLTALPGCVDAALAGVAVAVARRAGCTLASGALEHRESDAAGPGSACARLQLLHAQAYAMAVHAAHTLARGVPLSEFTAGTVSTRRSRAWRRAAQARARLRHSHARSCSCCTRKRTRWRCTLRTRSRAHCTHCPARQKRGVRSLDEVMSWKAVPSKDSAVRWCPEKTLTTHLSLFSTSVWPSNTSTGSSPPQLPARARALPQYGKWAVDAVHARWRCWGTPSTRRRHRSRRAAGGTQSARFRAVVARAGGGVGCRKRARVGRVRAGPGDGGAAAAAYGVKTHFWAVVARDIKNEPAHARRSVRRAVPDGGGAMHQKRARARSYERAQRGPGRPWRGSSGRRQREASKASLRTLGGACAGAAMAWGVESECAGRFRVAAAAQGVKNEACARSTERAQGGSAWRRHRVSKTGLWETVESGTVVTAYRGCGGSVQKVGVGCRGCRGMQAARAMRRGRRWRGDAQRVQGRWHADDGGWCRAGSGVAGGAQTPRAGVGVQTRAIVVIWLYVKGRCYLSATELGCCYPVLLGARVLQAIPDLLMSVTARSTNSPSSAGLSSSHAGPPHKTNWNAIAVGIVVGTLFVIGAAIAFRHRFRRTRALQSATSSPQPEQLLTSAMTAEGQTVVMIDQ</sequence>
<feature type="region of interest" description="Disordered" evidence="1">
    <location>
        <begin position="116"/>
        <end position="161"/>
    </location>
</feature>
<keyword evidence="2" id="KW-0472">Membrane</keyword>
<comment type="caution">
    <text evidence="3">The sequence shown here is derived from an EMBL/GenBank/DDBJ whole genome shotgun (WGS) entry which is preliminary data.</text>
</comment>
<evidence type="ECO:0000313" key="4">
    <source>
        <dbReference type="Proteomes" id="UP001219525"/>
    </source>
</evidence>
<evidence type="ECO:0000313" key="3">
    <source>
        <dbReference type="EMBL" id="KAJ7201799.1"/>
    </source>
</evidence>
<name>A0AAD6VAS9_9AGAR</name>
<dbReference type="Proteomes" id="UP001219525">
    <property type="component" value="Unassembled WGS sequence"/>
</dbReference>
<keyword evidence="4" id="KW-1185">Reference proteome</keyword>
<protein>
    <submittedName>
        <fullName evidence="3">Uncharacterized protein</fullName>
    </submittedName>
</protein>
<evidence type="ECO:0000256" key="2">
    <source>
        <dbReference type="SAM" id="Phobius"/>
    </source>
</evidence>
<proteinExistence type="predicted"/>
<feature type="compositionally biased region" description="Low complexity" evidence="1">
    <location>
        <begin position="502"/>
        <end position="513"/>
    </location>
</feature>
<dbReference type="AlphaFoldDB" id="A0AAD6VAS9"/>
<keyword evidence="2" id="KW-1133">Transmembrane helix</keyword>
<feature type="transmembrane region" description="Helical" evidence="2">
    <location>
        <begin position="740"/>
        <end position="761"/>
    </location>
</feature>
<organism evidence="3 4">
    <name type="scientific">Mycena pura</name>
    <dbReference type="NCBI Taxonomy" id="153505"/>
    <lineage>
        <taxon>Eukaryota</taxon>
        <taxon>Fungi</taxon>
        <taxon>Dikarya</taxon>
        <taxon>Basidiomycota</taxon>
        <taxon>Agaricomycotina</taxon>
        <taxon>Agaricomycetes</taxon>
        <taxon>Agaricomycetidae</taxon>
        <taxon>Agaricales</taxon>
        <taxon>Marasmiineae</taxon>
        <taxon>Mycenaceae</taxon>
        <taxon>Mycena</taxon>
    </lineage>
</organism>
<gene>
    <name evidence="3" type="ORF">GGX14DRAFT_399749</name>
</gene>
<keyword evidence="2" id="KW-0812">Transmembrane</keyword>
<evidence type="ECO:0000256" key="1">
    <source>
        <dbReference type="SAM" id="MobiDB-lite"/>
    </source>
</evidence>
<accession>A0AAD6VAS9</accession>
<reference evidence="3" key="1">
    <citation type="submission" date="2023-03" db="EMBL/GenBank/DDBJ databases">
        <title>Massive genome expansion in bonnet fungi (Mycena s.s.) driven by repeated elements and novel gene families across ecological guilds.</title>
        <authorList>
            <consortium name="Lawrence Berkeley National Laboratory"/>
            <person name="Harder C.B."/>
            <person name="Miyauchi S."/>
            <person name="Viragh M."/>
            <person name="Kuo A."/>
            <person name="Thoen E."/>
            <person name="Andreopoulos B."/>
            <person name="Lu D."/>
            <person name="Skrede I."/>
            <person name="Drula E."/>
            <person name="Henrissat B."/>
            <person name="Morin E."/>
            <person name="Kohler A."/>
            <person name="Barry K."/>
            <person name="LaButti K."/>
            <person name="Morin E."/>
            <person name="Salamov A."/>
            <person name="Lipzen A."/>
            <person name="Mereny Z."/>
            <person name="Hegedus B."/>
            <person name="Baldrian P."/>
            <person name="Stursova M."/>
            <person name="Weitz H."/>
            <person name="Taylor A."/>
            <person name="Grigoriev I.V."/>
            <person name="Nagy L.G."/>
            <person name="Martin F."/>
            <person name="Kauserud H."/>
        </authorList>
    </citation>
    <scope>NUCLEOTIDE SEQUENCE</scope>
    <source>
        <strain evidence="3">9144</strain>
    </source>
</reference>
<dbReference type="EMBL" id="JARJCW010000057">
    <property type="protein sequence ID" value="KAJ7201799.1"/>
    <property type="molecule type" value="Genomic_DNA"/>
</dbReference>
<feature type="region of interest" description="Disordered" evidence="1">
    <location>
        <begin position="470"/>
        <end position="521"/>
    </location>
</feature>